<name>A0A7X2HLT1_RALPI</name>
<accession>A0A7X2HLT1</accession>
<evidence type="ECO:0000256" key="11">
    <source>
        <dbReference type="SAM" id="SignalP"/>
    </source>
</evidence>
<evidence type="ECO:0000313" key="13">
    <source>
        <dbReference type="EMBL" id="MRS98895.1"/>
    </source>
</evidence>
<sequence>MRTLIAIASSIALQALSLPALSQTSSLNVFGSVDAGVTYVSNVGGALTIKMQDGVNKSNSLGFAGSEDLGGGKSAIFKLENGFSADTGALGQGGLMFGKQAWVGVADRDVGQLMLGRQYDFTVTMLQYLPCLECGLYSVQNADFDRISGERLNQSVQFRSADYNGLTYGLMYAFGANSGTLSTNLGRAMSGAVQYTNSGFSAGAAYTDINGAPVLLGLSGVSNALGIAVKPTTALFVDNQRIFSVGTAYRFGAYRVAMVYSNSALEYQGQRSTDQVVHVGGEYSLKPNLILTAQLSADRIERSRWYTANIGVNYLFSKRTTVYLDLAAQRATGVGTSASIALAGVSSTAGQFLSRAGIRHLF</sequence>
<evidence type="ECO:0000256" key="3">
    <source>
        <dbReference type="ARBA" id="ARBA00022448"/>
    </source>
</evidence>
<evidence type="ECO:0000256" key="10">
    <source>
        <dbReference type="ARBA" id="ARBA00023237"/>
    </source>
</evidence>
<gene>
    <name evidence="13" type="ORF">GJQ57_09560</name>
</gene>
<dbReference type="RefSeq" id="WP_154206628.1">
    <property type="nucleotide sequence ID" value="NZ_WJYN01000003.1"/>
</dbReference>
<evidence type="ECO:0000256" key="2">
    <source>
        <dbReference type="ARBA" id="ARBA00011233"/>
    </source>
</evidence>
<dbReference type="PANTHER" id="PTHR34501:SF9">
    <property type="entry name" value="MAJOR OUTER MEMBRANE PROTEIN P.IA"/>
    <property type="match status" value="1"/>
</dbReference>
<feature type="chain" id="PRO_5031434461" evidence="11">
    <location>
        <begin position="23"/>
        <end position="362"/>
    </location>
</feature>
<comment type="subunit">
    <text evidence="2">Homotrimer.</text>
</comment>
<reference evidence="13 14" key="1">
    <citation type="submission" date="2019-11" db="EMBL/GenBank/DDBJ databases">
        <title>Phenotypic characterization of an OXA-22 and OXA-60 co-producing Ralstonia pickettii clinical strain.</title>
        <authorList>
            <person name="He F."/>
        </authorList>
    </citation>
    <scope>NUCLEOTIDE SEQUENCE [LARGE SCALE GENOMIC DNA]</scope>
    <source>
        <strain evidence="13 14">PSLESD1</strain>
    </source>
</reference>
<evidence type="ECO:0000259" key="12">
    <source>
        <dbReference type="Pfam" id="PF13609"/>
    </source>
</evidence>
<dbReference type="SUPFAM" id="SSF56935">
    <property type="entry name" value="Porins"/>
    <property type="match status" value="1"/>
</dbReference>
<evidence type="ECO:0000256" key="4">
    <source>
        <dbReference type="ARBA" id="ARBA00022452"/>
    </source>
</evidence>
<evidence type="ECO:0000256" key="5">
    <source>
        <dbReference type="ARBA" id="ARBA00022692"/>
    </source>
</evidence>
<dbReference type="GO" id="GO:0006811">
    <property type="term" value="P:monoatomic ion transport"/>
    <property type="evidence" value="ECO:0007669"/>
    <property type="project" value="UniProtKB-KW"/>
</dbReference>
<keyword evidence="5" id="KW-0812">Transmembrane</keyword>
<proteinExistence type="predicted"/>
<keyword evidence="6 11" id="KW-0732">Signal</keyword>
<comment type="caution">
    <text evidence="13">The sequence shown here is derived from an EMBL/GenBank/DDBJ whole genome shotgun (WGS) entry which is preliminary data.</text>
</comment>
<evidence type="ECO:0000256" key="6">
    <source>
        <dbReference type="ARBA" id="ARBA00022729"/>
    </source>
</evidence>
<keyword evidence="8" id="KW-0626">Porin</keyword>
<dbReference type="GO" id="GO:0046930">
    <property type="term" value="C:pore complex"/>
    <property type="evidence" value="ECO:0007669"/>
    <property type="project" value="UniProtKB-KW"/>
</dbReference>
<dbReference type="InterPro" id="IPR002299">
    <property type="entry name" value="Porin_Neis"/>
</dbReference>
<keyword evidence="3" id="KW-0813">Transport</keyword>
<organism evidence="13 14">
    <name type="scientific">Ralstonia pickettii</name>
    <name type="common">Burkholderia pickettii</name>
    <dbReference type="NCBI Taxonomy" id="329"/>
    <lineage>
        <taxon>Bacteria</taxon>
        <taxon>Pseudomonadati</taxon>
        <taxon>Pseudomonadota</taxon>
        <taxon>Betaproteobacteria</taxon>
        <taxon>Burkholderiales</taxon>
        <taxon>Burkholderiaceae</taxon>
        <taxon>Ralstonia</taxon>
    </lineage>
</organism>
<keyword evidence="10" id="KW-0998">Cell outer membrane</keyword>
<dbReference type="GO" id="GO:0009279">
    <property type="term" value="C:cell outer membrane"/>
    <property type="evidence" value="ECO:0007669"/>
    <property type="project" value="UniProtKB-SubCell"/>
</dbReference>
<feature type="signal peptide" evidence="11">
    <location>
        <begin position="1"/>
        <end position="22"/>
    </location>
</feature>
<keyword evidence="9" id="KW-0472">Membrane</keyword>
<dbReference type="PRINTS" id="PR00184">
    <property type="entry name" value="NEISSPPORIN"/>
</dbReference>
<dbReference type="PANTHER" id="PTHR34501">
    <property type="entry name" value="PROTEIN YDDL-RELATED"/>
    <property type="match status" value="1"/>
</dbReference>
<dbReference type="InterPro" id="IPR050298">
    <property type="entry name" value="Gram-neg_bact_OMP"/>
</dbReference>
<dbReference type="Gene3D" id="2.40.160.10">
    <property type="entry name" value="Porin"/>
    <property type="match status" value="1"/>
</dbReference>
<comment type="subcellular location">
    <subcellularLocation>
        <location evidence="1">Cell outer membrane</location>
        <topology evidence="1">Multi-pass membrane protein</topology>
    </subcellularLocation>
</comment>
<dbReference type="GO" id="GO:0015288">
    <property type="term" value="F:porin activity"/>
    <property type="evidence" value="ECO:0007669"/>
    <property type="project" value="UniProtKB-KW"/>
</dbReference>
<dbReference type="EMBL" id="WJYN01000003">
    <property type="protein sequence ID" value="MRS98895.1"/>
    <property type="molecule type" value="Genomic_DNA"/>
</dbReference>
<dbReference type="InterPro" id="IPR023614">
    <property type="entry name" value="Porin_dom_sf"/>
</dbReference>
<protein>
    <submittedName>
        <fullName evidence="13">Porin</fullName>
    </submittedName>
</protein>
<keyword evidence="7" id="KW-0406">Ion transport</keyword>
<keyword evidence="4" id="KW-1134">Transmembrane beta strand</keyword>
<dbReference type="CDD" id="cd00342">
    <property type="entry name" value="gram_neg_porins"/>
    <property type="match status" value="1"/>
</dbReference>
<evidence type="ECO:0000313" key="14">
    <source>
        <dbReference type="Proteomes" id="UP000441032"/>
    </source>
</evidence>
<dbReference type="AlphaFoldDB" id="A0A7X2HLT1"/>
<dbReference type="Pfam" id="PF13609">
    <property type="entry name" value="Porin_4"/>
    <property type="match status" value="1"/>
</dbReference>
<dbReference type="Proteomes" id="UP000441032">
    <property type="component" value="Unassembled WGS sequence"/>
</dbReference>
<evidence type="ECO:0000256" key="1">
    <source>
        <dbReference type="ARBA" id="ARBA00004571"/>
    </source>
</evidence>
<evidence type="ECO:0000256" key="7">
    <source>
        <dbReference type="ARBA" id="ARBA00023065"/>
    </source>
</evidence>
<dbReference type="InterPro" id="IPR033900">
    <property type="entry name" value="Gram_neg_porin_domain"/>
</dbReference>
<evidence type="ECO:0000256" key="9">
    <source>
        <dbReference type="ARBA" id="ARBA00023136"/>
    </source>
</evidence>
<feature type="domain" description="Porin" evidence="12">
    <location>
        <begin position="10"/>
        <end position="331"/>
    </location>
</feature>
<evidence type="ECO:0000256" key="8">
    <source>
        <dbReference type="ARBA" id="ARBA00023114"/>
    </source>
</evidence>